<organism evidence="1 2">
    <name type="scientific">Variovorax paradoxus</name>
    <dbReference type="NCBI Taxonomy" id="34073"/>
    <lineage>
        <taxon>Bacteria</taxon>
        <taxon>Pseudomonadati</taxon>
        <taxon>Pseudomonadota</taxon>
        <taxon>Betaproteobacteria</taxon>
        <taxon>Burkholderiales</taxon>
        <taxon>Comamonadaceae</taxon>
        <taxon>Variovorax</taxon>
    </lineage>
</organism>
<dbReference type="OrthoDB" id="8481085at2"/>
<name>A0A6I6HGQ1_VARPD</name>
<accession>A0A6I6HGQ1</accession>
<sequence length="287" mass="31559">MTISHSRGHQNNMNSYAKVFESLYFPATVSQCAAGTIEPPLATFKAPAEWYGFPPALIPIWSDGSRPTYIGAWKHWFMDREPTYIKMHVGAGRTTIEIARTVEQLFALAAMMSIGEKDGVESDLVNFAKAVGLQNLDQINAVSLISGDDARGLAMIDQFKNQTPLESAKAVGAYSGEFPLVSFDKLKPWWNSACSFEISQEILAVWPANLPKPAWIDDIGKDKIGLFNEYLGAGNLKCAWLTLNSTGWTIRDARTAISALNIRAKDSQFNLLVDAWLSIADESAGAY</sequence>
<dbReference type="AlphaFoldDB" id="A0A6I6HGQ1"/>
<evidence type="ECO:0000313" key="1">
    <source>
        <dbReference type="EMBL" id="QGW82228.1"/>
    </source>
</evidence>
<evidence type="ECO:0000313" key="2">
    <source>
        <dbReference type="Proteomes" id="UP000425817"/>
    </source>
</evidence>
<dbReference type="RefSeq" id="WP_157613592.1">
    <property type="nucleotide sequence ID" value="NZ_CP046622.1"/>
</dbReference>
<reference evidence="1 2" key="1">
    <citation type="submission" date="2019-12" db="EMBL/GenBank/DDBJ databases">
        <title>Hybrid Genome Assemblies of two High G+C Isolates from Undergraduate Microbiology Courses.</title>
        <authorList>
            <person name="Ne Ville C.J."/>
            <person name="Enright D."/>
            <person name="Hernandez I."/>
            <person name="Dodsworth J."/>
            <person name="Orwin P.M."/>
        </authorList>
    </citation>
    <scope>NUCLEOTIDE SEQUENCE [LARGE SCALE GENOMIC DNA]</scope>
    <source>
        <strain evidence="1 2">CSUSB</strain>
    </source>
</reference>
<gene>
    <name evidence="1" type="ORF">GOQ09_11830</name>
</gene>
<dbReference type="EMBL" id="CP046622">
    <property type="protein sequence ID" value="QGW82228.1"/>
    <property type="molecule type" value="Genomic_DNA"/>
</dbReference>
<dbReference type="Proteomes" id="UP000425817">
    <property type="component" value="Chromosome"/>
</dbReference>
<proteinExistence type="predicted"/>
<protein>
    <submittedName>
        <fullName evidence="1">Uncharacterized protein</fullName>
    </submittedName>
</protein>